<reference evidence="2" key="1">
    <citation type="journal article" date="2019" name="Int. J. Syst. Evol. Microbiol.">
        <title>The Global Catalogue of Microorganisms (GCM) 10K type strain sequencing project: providing services to taxonomists for standard genome sequencing and annotation.</title>
        <authorList>
            <consortium name="The Broad Institute Genomics Platform"/>
            <consortium name="The Broad Institute Genome Sequencing Center for Infectious Disease"/>
            <person name="Wu L."/>
            <person name="Ma J."/>
        </authorList>
    </citation>
    <scope>NUCLEOTIDE SEQUENCE [LARGE SCALE GENOMIC DNA]</scope>
    <source>
        <strain evidence="2">KCTC 52127</strain>
    </source>
</reference>
<evidence type="ECO:0000313" key="2">
    <source>
        <dbReference type="Proteomes" id="UP001597508"/>
    </source>
</evidence>
<comment type="caution">
    <text evidence="1">The sequence shown here is derived from an EMBL/GenBank/DDBJ whole genome shotgun (WGS) entry which is preliminary data.</text>
</comment>
<gene>
    <name evidence="1" type="ORF">ACFSRZ_13010</name>
</gene>
<accession>A0ABW5LVM1</accession>
<dbReference type="EMBL" id="JBHULH010000008">
    <property type="protein sequence ID" value="MFD2568291.1"/>
    <property type="molecule type" value="Genomic_DNA"/>
</dbReference>
<protein>
    <submittedName>
        <fullName evidence="1">Uncharacterized protein</fullName>
    </submittedName>
</protein>
<dbReference type="Proteomes" id="UP001597508">
    <property type="component" value="Unassembled WGS sequence"/>
</dbReference>
<evidence type="ECO:0000313" key="1">
    <source>
        <dbReference type="EMBL" id="MFD2568291.1"/>
    </source>
</evidence>
<proteinExistence type="predicted"/>
<keyword evidence="2" id="KW-1185">Reference proteome</keyword>
<organism evidence="1 2">
    <name type="scientific">Pseudotenacibaculum haliotis</name>
    <dbReference type="NCBI Taxonomy" id="1862138"/>
    <lineage>
        <taxon>Bacteria</taxon>
        <taxon>Pseudomonadati</taxon>
        <taxon>Bacteroidota</taxon>
        <taxon>Flavobacteriia</taxon>
        <taxon>Flavobacteriales</taxon>
        <taxon>Flavobacteriaceae</taxon>
        <taxon>Pseudotenacibaculum</taxon>
    </lineage>
</organism>
<dbReference type="RefSeq" id="WP_379666994.1">
    <property type="nucleotide sequence ID" value="NZ_JBHULH010000008.1"/>
</dbReference>
<name>A0ABW5LVM1_9FLAO</name>
<sequence length="786" mass="94180">MDDLQESYKSSLLYDLSKKEIQQIFTDYKYYGEISHVFFIDAYDILSFIDPYNLLYEGQKDSVDKTYVDSFYAMNALLNHRKGMIYLFDEYDDELDVHKKKFNEISYVNEKLNDLINNNAAEFDEEKARQFISEFYSEIFFILKRRDKSFVDLYNDIFENKKVKRNYKYEELFFGDDDIFFTDANKENIGLIYDLFPKDKRGYSSLIDAICIYKIILLNYYSIDDGVRYMYFSSAKKTKILFEKLTEVIDKKEWTWLKKIMKKFPGEELFFHRNNNYNFGYIIYNVLKGKKYRNSQIIFEDYCDRKEESSPIYDILLKTREKVENESIFLDSKLTDDELAYSARNNKNVDSLLIELKKLYKTKEDGKKIDFIKINLFTYELAQELIKNLNRGEDVIIDRGQDNIISLFNALPPLFMLNDYLLEGENIYKRYQSEIENLIIYASTKKHDKNRISQHAVFKLLQNYQLDSSLLNDVDNLIIIFLIIFIKYTSDNNEDSNYIAYQECNKFTHVIKKKLKRLNAVKNKNSKQKKHYRFILRELSVLSLWSMRRKGNDVINLYVIKRDEKINEEFIKEYGDDYRFKLSYFLIGINYLYDFKELNRNNLNEINIYLSSLIERGEACKNEIERIPSYEENKYLPHTYKTVINSLSFVYCAKLDVLLSTNTEVKTRLSKKGKEIYNKILELKKLRKDLKSSLEQDYDDKKIFHPVFPYVEAYIEYLEAFMDKKADSQKLKFAKESIELAIKNLKTDKINRPFFLKCCKRLRKLIVKMEKKKSDNFESFILSIDQ</sequence>